<dbReference type="Proteomes" id="UP000276133">
    <property type="component" value="Unassembled WGS sequence"/>
</dbReference>
<comment type="caution">
    <text evidence="1">The sequence shown here is derived from an EMBL/GenBank/DDBJ whole genome shotgun (WGS) entry which is preliminary data.</text>
</comment>
<dbReference type="AlphaFoldDB" id="A0A3M7SFT5"/>
<accession>A0A3M7SFT5</accession>
<proteinExistence type="predicted"/>
<keyword evidence="2" id="KW-1185">Reference proteome</keyword>
<gene>
    <name evidence="1" type="ORF">BpHYR1_000888</name>
</gene>
<name>A0A3M7SFT5_BRAPC</name>
<evidence type="ECO:0000313" key="2">
    <source>
        <dbReference type="Proteomes" id="UP000276133"/>
    </source>
</evidence>
<evidence type="ECO:0000313" key="1">
    <source>
        <dbReference type="EMBL" id="RNA34420.1"/>
    </source>
</evidence>
<dbReference type="EMBL" id="REGN01001483">
    <property type="protein sequence ID" value="RNA34420.1"/>
    <property type="molecule type" value="Genomic_DNA"/>
</dbReference>
<sequence length="107" mass="12007">MLARKNLLLKAIYHKAALPAQPKFDGALLQLLQASGELANGAALKWFQFSGAALSWAPENGEVFHWFHVSGEEEYGALFQWFQLNGAEAKGAVNDRYFDIHFLLKQK</sequence>
<protein>
    <submittedName>
        <fullName evidence="1">Uncharacterized protein</fullName>
    </submittedName>
</protein>
<organism evidence="1 2">
    <name type="scientific">Brachionus plicatilis</name>
    <name type="common">Marine rotifer</name>
    <name type="synonym">Brachionus muelleri</name>
    <dbReference type="NCBI Taxonomy" id="10195"/>
    <lineage>
        <taxon>Eukaryota</taxon>
        <taxon>Metazoa</taxon>
        <taxon>Spiralia</taxon>
        <taxon>Gnathifera</taxon>
        <taxon>Rotifera</taxon>
        <taxon>Eurotatoria</taxon>
        <taxon>Monogononta</taxon>
        <taxon>Pseudotrocha</taxon>
        <taxon>Ploima</taxon>
        <taxon>Brachionidae</taxon>
        <taxon>Brachionus</taxon>
    </lineage>
</organism>
<reference evidence="1 2" key="1">
    <citation type="journal article" date="2018" name="Sci. Rep.">
        <title>Genomic signatures of local adaptation to the degree of environmental predictability in rotifers.</title>
        <authorList>
            <person name="Franch-Gras L."/>
            <person name="Hahn C."/>
            <person name="Garcia-Roger E.M."/>
            <person name="Carmona M.J."/>
            <person name="Serra M."/>
            <person name="Gomez A."/>
        </authorList>
    </citation>
    <scope>NUCLEOTIDE SEQUENCE [LARGE SCALE GENOMIC DNA]</scope>
    <source>
        <strain evidence="1">HYR1</strain>
    </source>
</reference>